<proteinExistence type="predicted"/>
<evidence type="ECO:0000313" key="1">
    <source>
        <dbReference type="EMBL" id="CAD8070782.1"/>
    </source>
</evidence>
<gene>
    <name evidence="1" type="ORF">PSON_ATCC_30995.1.T0270168</name>
</gene>
<name>A0A8S1LWV4_9CILI</name>
<reference evidence="1" key="1">
    <citation type="submission" date="2021-01" db="EMBL/GenBank/DDBJ databases">
        <authorList>
            <consortium name="Genoscope - CEA"/>
            <person name="William W."/>
        </authorList>
    </citation>
    <scope>NUCLEOTIDE SEQUENCE</scope>
</reference>
<sequence>MNQNYNYFISSIFGFQLQQKQEIKYIITRFFICNQKIMLIFIVRNVTSNLKMLFMKRIVYFNKFFQIKVVSQRKRILYITDSRRPQFCSYEIFIQIDKTIQKQIVNILQDYLINEFAHIIYIDIPFETRFNHSTKKLVLNKVKKQQTIFIFY</sequence>
<organism evidence="1 2">
    <name type="scientific">Paramecium sonneborni</name>
    <dbReference type="NCBI Taxonomy" id="65129"/>
    <lineage>
        <taxon>Eukaryota</taxon>
        <taxon>Sar</taxon>
        <taxon>Alveolata</taxon>
        <taxon>Ciliophora</taxon>
        <taxon>Intramacronucleata</taxon>
        <taxon>Oligohymenophorea</taxon>
        <taxon>Peniculida</taxon>
        <taxon>Parameciidae</taxon>
        <taxon>Paramecium</taxon>
    </lineage>
</organism>
<keyword evidence="2" id="KW-1185">Reference proteome</keyword>
<comment type="caution">
    <text evidence="1">The sequence shown here is derived from an EMBL/GenBank/DDBJ whole genome shotgun (WGS) entry which is preliminary data.</text>
</comment>
<evidence type="ECO:0000313" key="2">
    <source>
        <dbReference type="Proteomes" id="UP000692954"/>
    </source>
</evidence>
<dbReference type="Proteomes" id="UP000692954">
    <property type="component" value="Unassembled WGS sequence"/>
</dbReference>
<protein>
    <submittedName>
        <fullName evidence="1">Uncharacterized protein</fullName>
    </submittedName>
</protein>
<dbReference type="AlphaFoldDB" id="A0A8S1LWV4"/>
<accession>A0A8S1LWV4</accession>
<dbReference type="EMBL" id="CAJJDN010000027">
    <property type="protein sequence ID" value="CAD8070782.1"/>
    <property type="molecule type" value="Genomic_DNA"/>
</dbReference>